<organism evidence="2 3">
    <name type="scientific">Gigaspora margarita</name>
    <dbReference type="NCBI Taxonomy" id="4874"/>
    <lineage>
        <taxon>Eukaryota</taxon>
        <taxon>Fungi</taxon>
        <taxon>Fungi incertae sedis</taxon>
        <taxon>Mucoromycota</taxon>
        <taxon>Glomeromycotina</taxon>
        <taxon>Glomeromycetes</taxon>
        <taxon>Diversisporales</taxon>
        <taxon>Gigasporaceae</taxon>
        <taxon>Gigaspora</taxon>
    </lineage>
</organism>
<proteinExistence type="predicted"/>
<dbReference type="EMBL" id="CAJVQB010032727">
    <property type="protein sequence ID" value="CAG8818721.1"/>
    <property type="molecule type" value="Genomic_DNA"/>
</dbReference>
<feature type="compositionally biased region" description="Polar residues" evidence="1">
    <location>
        <begin position="1"/>
        <end position="16"/>
    </location>
</feature>
<feature type="region of interest" description="Disordered" evidence="1">
    <location>
        <begin position="1"/>
        <end position="40"/>
    </location>
</feature>
<reference evidence="2 3" key="1">
    <citation type="submission" date="2021-06" db="EMBL/GenBank/DDBJ databases">
        <authorList>
            <person name="Kallberg Y."/>
            <person name="Tangrot J."/>
            <person name="Rosling A."/>
        </authorList>
    </citation>
    <scope>NUCLEOTIDE SEQUENCE [LARGE SCALE GENOMIC DNA]</scope>
    <source>
        <strain evidence="2 3">120-4 pot B 10/14</strain>
    </source>
</reference>
<gene>
    <name evidence="2" type="ORF">GMARGA_LOCUS27123</name>
</gene>
<evidence type="ECO:0000313" key="3">
    <source>
        <dbReference type="Proteomes" id="UP000789901"/>
    </source>
</evidence>
<sequence>MDKSSSSQSLETTNNCAKRKGDKSKGGRPRMPIWDDYNKGEDDGHRHLGLIEVAKRGKKVNNNRDDEFPLKKKTKTTNQSITYHYQSVNKLTPQQTADITKALLKAFVCCGVPFTIIDNPYFQDFLELLQPSYIPPHKDTLSGSVLDGKIVQVVVKMEAELQKTDNLTLYKYKTLLISICIVINDN</sequence>
<evidence type="ECO:0000256" key="1">
    <source>
        <dbReference type="SAM" id="MobiDB-lite"/>
    </source>
</evidence>
<feature type="compositionally biased region" description="Basic residues" evidence="1">
    <location>
        <begin position="17"/>
        <end position="28"/>
    </location>
</feature>
<name>A0ABN7W686_GIGMA</name>
<protein>
    <submittedName>
        <fullName evidence="2">12588_t:CDS:1</fullName>
    </submittedName>
</protein>
<keyword evidence="3" id="KW-1185">Reference proteome</keyword>
<comment type="caution">
    <text evidence="2">The sequence shown here is derived from an EMBL/GenBank/DDBJ whole genome shotgun (WGS) entry which is preliminary data.</text>
</comment>
<accession>A0ABN7W686</accession>
<dbReference type="Proteomes" id="UP000789901">
    <property type="component" value="Unassembled WGS sequence"/>
</dbReference>
<evidence type="ECO:0000313" key="2">
    <source>
        <dbReference type="EMBL" id="CAG8818721.1"/>
    </source>
</evidence>